<evidence type="ECO:0000259" key="7">
    <source>
        <dbReference type="Pfam" id="PF20654"/>
    </source>
</evidence>
<dbReference type="PANTHER" id="PTHR16092">
    <property type="entry name" value="SEC3/SYNTAXIN-RELATED"/>
    <property type="match status" value="1"/>
</dbReference>
<evidence type="ECO:0000313" key="8">
    <source>
        <dbReference type="Proteomes" id="UP000887540"/>
    </source>
</evidence>
<sequence length="933" mass="105562">MLRDVRIVDGINPRKPITEFNLLIGDKEYQLSAATYEDKEGFIRQLYKLANKYLPVQKPEFVNLSIPVEVLVPQTTLSEPSDELVVENAVDYQPISAKEEADFRRLLAKSNLSIGQAKKFATILNEQLVMLDGANIESIMGSEQAVSELINLLDSALDEASRLEELLDAFDGMLAYVRDSVELIEEKDSLRHIERTNLKKLMQELNDFIYSMDTVSDDHINILRNAYLSDPTSINRCGIAARSMSTILNKKSPLSSMTVYQERIESLNKVAGEFVDKLFSHLTALFENMSALLVDQAWNELALQKQSQRHHALLPFSDLMSWLKTTRPQVYQNTIERYVKTGRALYEREFDRFFKNIYQKIDSLNERVNIYDEATENAFIKLLDTVMGETRTVVEAEQKFVVRFFHISSDLLATLETQSTSSGDSGGILGGKSIEKQFNDQIRSVVQPMFSNFMPHVQKFIELATSSQPLVLLSLYVVLSRKMHTYQDASSYFSVLYGSAMILFKQGIDSIMASTANSYTNASTANSYTNVSKRISKKSRVEIGILPSINEFGALAAMAEKIFGNSERRTDLEKWLERLLEAVITGIYTVAESPNSKSPPAVVRFENFHQLFLTLSELKISCLDGKRKEIKKIYQDNIRAYVSEYIGKPLEKIHIFFEQVENAIRSGIKAEEIGYQPQFSRLELKKVISAYPGREVKKELERLYTKVEKHLIKQSPLLQVVWRDMQEEFLNQLKHYQQIIGRFLMSIRILNKTLPCIQFCKCISSSSGTIPPLPESELDPENAKRKSVRDLRPLNNASRAVYAVGLTKTGSFAIPSLIKNLTSPEIVARPLRIATLNFKKIKRISAGFGFSLFASSKELYGSGLNNYYQIGGPRSEENERTEAYYISIRQIPLPIDAGNIIDVSAGRLHSLIATSKGVYAFGDNAHGQCGQDP</sequence>
<feature type="repeat" description="RCC1" evidence="5">
    <location>
        <begin position="857"/>
        <end position="916"/>
    </location>
</feature>
<keyword evidence="2" id="KW-0813">Transport</keyword>
<organism evidence="8 9">
    <name type="scientific">Acrobeloides nanus</name>
    <dbReference type="NCBI Taxonomy" id="290746"/>
    <lineage>
        <taxon>Eukaryota</taxon>
        <taxon>Metazoa</taxon>
        <taxon>Ecdysozoa</taxon>
        <taxon>Nematoda</taxon>
        <taxon>Chromadorea</taxon>
        <taxon>Rhabditida</taxon>
        <taxon>Tylenchina</taxon>
        <taxon>Cephalobomorpha</taxon>
        <taxon>Cephaloboidea</taxon>
        <taxon>Cephalobidae</taxon>
        <taxon>Acrobeloides</taxon>
    </lineage>
</organism>
<evidence type="ECO:0000256" key="1">
    <source>
        <dbReference type="ARBA" id="ARBA00006518"/>
    </source>
</evidence>
<dbReference type="GO" id="GO:0005546">
    <property type="term" value="F:phosphatidylinositol-4,5-bisphosphate binding"/>
    <property type="evidence" value="ECO:0007669"/>
    <property type="project" value="TreeGrafter"/>
</dbReference>
<feature type="domain" description="Exocyst complex component Sec3 coiled-coil" evidence="6">
    <location>
        <begin position="119"/>
        <end position="246"/>
    </location>
</feature>
<evidence type="ECO:0000313" key="9">
    <source>
        <dbReference type="WBParaSite" id="ACRNAN_scaffold9703.g30251.t1"/>
    </source>
</evidence>
<dbReference type="PANTHER" id="PTHR16092:SF14">
    <property type="entry name" value="EXOCYST COMPLEX COMPONENT 1 ISOFORM X1"/>
    <property type="match status" value="1"/>
</dbReference>
<evidence type="ECO:0000259" key="6">
    <source>
        <dbReference type="Pfam" id="PF09763"/>
    </source>
</evidence>
<dbReference type="Pfam" id="PF13540">
    <property type="entry name" value="RCC1_2"/>
    <property type="match status" value="1"/>
</dbReference>
<evidence type="ECO:0000256" key="5">
    <source>
        <dbReference type="PROSITE-ProRule" id="PRU00235"/>
    </source>
</evidence>
<dbReference type="InterPro" id="IPR048628">
    <property type="entry name" value="Sec3_C"/>
</dbReference>
<evidence type="ECO:0000256" key="2">
    <source>
        <dbReference type="ARBA" id="ARBA00022448"/>
    </source>
</evidence>
<dbReference type="Gene3D" id="2.130.10.30">
    <property type="entry name" value="Regulator of chromosome condensation 1/beta-lactamase-inhibitor protein II"/>
    <property type="match status" value="1"/>
</dbReference>
<dbReference type="InterPro" id="IPR009091">
    <property type="entry name" value="RCC1/BLIP-II"/>
</dbReference>
<dbReference type="GO" id="GO:0006893">
    <property type="term" value="P:Golgi to plasma membrane transport"/>
    <property type="evidence" value="ECO:0007669"/>
    <property type="project" value="TreeGrafter"/>
</dbReference>
<keyword evidence="3" id="KW-0268">Exocytosis</keyword>
<dbReference type="InterPro" id="IPR000408">
    <property type="entry name" value="Reg_chr_condens"/>
</dbReference>
<comment type="similarity">
    <text evidence="1">Belongs to the SEC3 family.</text>
</comment>
<keyword evidence="8" id="KW-1185">Reference proteome</keyword>
<reference evidence="9" key="1">
    <citation type="submission" date="2022-11" db="UniProtKB">
        <authorList>
            <consortium name="WormBaseParasite"/>
        </authorList>
    </citation>
    <scope>IDENTIFICATION</scope>
</reference>
<protein>
    <submittedName>
        <fullName evidence="9">Exocyst complex component Sec3 C-terminal domain-containing protein</fullName>
    </submittedName>
</protein>
<keyword evidence="4" id="KW-0175">Coiled coil</keyword>
<evidence type="ECO:0000256" key="3">
    <source>
        <dbReference type="ARBA" id="ARBA00022483"/>
    </source>
</evidence>
<dbReference type="AlphaFoldDB" id="A0A914EQA1"/>
<dbReference type="GO" id="GO:0000145">
    <property type="term" value="C:exocyst"/>
    <property type="evidence" value="ECO:0007669"/>
    <property type="project" value="InterPro"/>
</dbReference>
<dbReference type="PROSITE" id="PS50012">
    <property type="entry name" value="RCC1_3"/>
    <property type="match status" value="1"/>
</dbReference>
<evidence type="ECO:0000256" key="4">
    <source>
        <dbReference type="ARBA" id="ARBA00023054"/>
    </source>
</evidence>
<dbReference type="Pfam" id="PF09763">
    <property type="entry name" value="Sec3_CC"/>
    <property type="match status" value="1"/>
</dbReference>
<dbReference type="Pfam" id="PF20654">
    <property type="entry name" value="Sec3_C-term"/>
    <property type="match status" value="1"/>
</dbReference>
<proteinExistence type="inferred from homology"/>
<accession>A0A914EQA1</accession>
<dbReference type="InterPro" id="IPR019160">
    <property type="entry name" value="Sec3_CC"/>
</dbReference>
<dbReference type="GO" id="GO:0006887">
    <property type="term" value="P:exocytosis"/>
    <property type="evidence" value="ECO:0007669"/>
    <property type="project" value="UniProtKB-KW"/>
</dbReference>
<name>A0A914EQA1_9BILA</name>
<dbReference type="WBParaSite" id="ACRNAN_scaffold9703.g30251.t1">
    <property type="protein sequence ID" value="ACRNAN_scaffold9703.g30251.t1"/>
    <property type="gene ID" value="ACRNAN_scaffold9703.g30251"/>
</dbReference>
<feature type="domain" description="Exocyst complex component Sec3 C-terminal" evidence="7">
    <location>
        <begin position="435"/>
        <end position="740"/>
    </location>
</feature>
<dbReference type="SUPFAM" id="SSF50985">
    <property type="entry name" value="RCC1/BLIP-II"/>
    <property type="match status" value="1"/>
</dbReference>
<dbReference type="Proteomes" id="UP000887540">
    <property type="component" value="Unplaced"/>
</dbReference>
<dbReference type="GO" id="GO:0005886">
    <property type="term" value="C:plasma membrane"/>
    <property type="evidence" value="ECO:0007669"/>
    <property type="project" value="TreeGrafter"/>
</dbReference>